<dbReference type="CDD" id="cd01083">
    <property type="entry name" value="GAG_Lyase"/>
    <property type="match status" value="1"/>
</dbReference>
<evidence type="ECO:0000313" key="5">
    <source>
        <dbReference type="Proteomes" id="UP000824166"/>
    </source>
</evidence>
<dbReference type="EMBL" id="JAHOPC010000012">
    <property type="protein sequence ID" value="MBU8868088.1"/>
    <property type="molecule type" value="Genomic_DNA"/>
</dbReference>
<dbReference type="InterPro" id="IPR038970">
    <property type="entry name" value="Lyase_8"/>
</dbReference>
<dbReference type="Pfam" id="PF02884">
    <property type="entry name" value="Lyase_8_C"/>
    <property type="match status" value="1"/>
</dbReference>
<accession>A0ABS6IB76</accession>
<proteinExistence type="predicted"/>
<evidence type="ECO:0000313" key="4">
    <source>
        <dbReference type="EMBL" id="MBU8868088.1"/>
    </source>
</evidence>
<feature type="domain" description="Polysaccharide lyase 8 N-terminal alpha-helical" evidence="3">
    <location>
        <begin position="280"/>
        <end position="391"/>
    </location>
</feature>
<gene>
    <name evidence="4" type="ORF">KSW38_17500</name>
</gene>
<dbReference type="PANTHER" id="PTHR38481:SF1">
    <property type="entry name" value="HYALURONATE LYASE"/>
    <property type="match status" value="1"/>
</dbReference>
<keyword evidence="4" id="KW-0456">Lyase</keyword>
<dbReference type="PROSITE" id="PS51318">
    <property type="entry name" value="TAT"/>
    <property type="match status" value="1"/>
</dbReference>
<evidence type="ECO:0000259" key="2">
    <source>
        <dbReference type="Pfam" id="PF02884"/>
    </source>
</evidence>
<dbReference type="PANTHER" id="PTHR38481">
    <property type="entry name" value="HYALURONATE LYASE"/>
    <property type="match status" value="1"/>
</dbReference>
<evidence type="ECO:0000259" key="3">
    <source>
        <dbReference type="Pfam" id="PF08124"/>
    </source>
</evidence>
<feature type="domain" description="Polysaccharide lyase family 8 C-terminal" evidence="2">
    <location>
        <begin position="699"/>
        <end position="762"/>
    </location>
</feature>
<feature type="domain" description="Polysaccharide lyase family 8 central" evidence="1">
    <location>
        <begin position="433"/>
        <end position="684"/>
    </location>
</feature>
<dbReference type="InterPro" id="IPR006311">
    <property type="entry name" value="TAT_signal"/>
</dbReference>
<feature type="domain" description="Polysaccharide lyase 8 N-terminal alpha-helical" evidence="3">
    <location>
        <begin position="61"/>
        <end position="258"/>
    </location>
</feature>
<protein>
    <submittedName>
        <fullName evidence="4">Polysaccharide lyase 8 family protein</fullName>
    </submittedName>
</protein>
<dbReference type="GO" id="GO:0016829">
    <property type="term" value="F:lyase activity"/>
    <property type="evidence" value="ECO:0007669"/>
    <property type="project" value="UniProtKB-KW"/>
</dbReference>
<evidence type="ECO:0000259" key="1">
    <source>
        <dbReference type="Pfam" id="PF02278"/>
    </source>
</evidence>
<comment type="caution">
    <text evidence="4">The sequence shown here is derived from an EMBL/GenBank/DDBJ whole genome shotgun (WGS) entry which is preliminary data.</text>
</comment>
<dbReference type="Pfam" id="PF02278">
    <property type="entry name" value="Lyase_8"/>
    <property type="match status" value="1"/>
</dbReference>
<dbReference type="RefSeq" id="WP_216926213.1">
    <property type="nucleotide sequence ID" value="NZ_JAHOPC010000012.1"/>
</dbReference>
<dbReference type="InterPro" id="IPR003159">
    <property type="entry name" value="Lyase_8_central_dom"/>
</dbReference>
<organism evidence="4 5">
    <name type="scientific">Paenarthrobacter aromaticivorans</name>
    <dbReference type="NCBI Taxonomy" id="2849150"/>
    <lineage>
        <taxon>Bacteria</taxon>
        <taxon>Bacillati</taxon>
        <taxon>Actinomycetota</taxon>
        <taxon>Actinomycetes</taxon>
        <taxon>Micrococcales</taxon>
        <taxon>Micrococcaceae</taxon>
        <taxon>Paenarthrobacter</taxon>
    </lineage>
</organism>
<name>A0ABS6IB76_9MICC</name>
<dbReference type="InterPro" id="IPR004103">
    <property type="entry name" value="Lyase_8_C"/>
</dbReference>
<sequence length="892" mass="95967">MEHTTNSTAPKNTRRATPIVLNRRTLLQFGAVAAAVLGTLPLTAPRASAADDLFIAARQAWQKALMGGGYDPADPAFASRLTAIATTGRKWQTSMNTASGRTSLWADLPLGIKSSNVTNTARRLRDMAMAWAATGSSTYHDTGLAATIVNGLDWLCTNAYTTSGTAYDNWYEWKIATPQAINDAVVLLFDQLSPEQISSYVAAEAHYVPQMPTTGTEAAAANLALVADGFSGRGVLSGDMPTVTAALHSLSSLMTYAKPAGVAVGTIDGNKDEAAFFSYDGFYPDGSFIQHGQFPYVGGYGASLLTSMVATILRTVPLGASIDTNIIYDWIHDSFEPFMWNGLMMDTVRGRNVAFSPDGDHGAGHGVLAAALPLLDTTTGDQRSRLAAVLKQELTGDKGDDPMAGFTLAAFSMARALVNDAAVAPRGPLVTTHVFGSMDRVLHRNETFAAAVAMNSPRISNYETGNNENLAGWYTADGALYLYTDDPTQFGNGYWFTVDPYRIPGTTIDTVTRTRVTVPWRAEYHNPDYWAGGVADSNWGLAGLRLKAESPSTLQCRKSWFFFGDEILCLGDGITGDPGRTLETIIENRRTGSSATITIDGQALTTNGPIKQTSATWAHLGNAAGYVLTEPTTLNVLREERTGKLSDISPNRTSASFTNTFATFWLEHGTAGADHYGYVLLPKATAEQTRAYAQKLPIRVVERSATVHAARHETFGKLGVAFFTAGTTSFITAQQPCAVIVEETDTELRLSVSDPTQLASTVVLDLDITGAETVSADDGVTITKNGSATRISVDVANAAGSSRSARIKYVLSPTIVRERLLRDYDAGKLTKPLYDDLDKWLKKLAHADRKSRESQEYLDGFKARIASSQQNLDPATYSAMQDLASRLVARIS</sequence>
<reference evidence="4 5" key="1">
    <citation type="submission" date="2021-06" db="EMBL/GenBank/DDBJ databases">
        <authorList>
            <person name="Jeong J.W."/>
        </authorList>
    </citation>
    <scope>NUCLEOTIDE SEQUENCE [LARGE SCALE GENOMIC DNA]</scope>
    <source>
        <strain evidence="4 5">MMS21-TAE1-1</strain>
    </source>
</reference>
<dbReference type="Pfam" id="PF08124">
    <property type="entry name" value="Lyase_8_N"/>
    <property type="match status" value="2"/>
</dbReference>
<dbReference type="Proteomes" id="UP000824166">
    <property type="component" value="Unassembled WGS sequence"/>
</dbReference>
<keyword evidence="5" id="KW-1185">Reference proteome</keyword>
<dbReference type="InterPro" id="IPR012970">
    <property type="entry name" value="Lyase_8_alpha_N"/>
</dbReference>